<proteinExistence type="predicted"/>
<feature type="region of interest" description="Disordered" evidence="1">
    <location>
        <begin position="1"/>
        <end position="20"/>
    </location>
</feature>
<evidence type="ECO:0000313" key="2">
    <source>
        <dbReference type="EMBL" id="KAL2649919.1"/>
    </source>
</evidence>
<keyword evidence="3" id="KW-1185">Reference proteome</keyword>
<name>A0ABD1ZEP7_9MARC</name>
<accession>A0ABD1ZEP7</accession>
<sequence length="77" mass="8878">MRVEMSKQRGTSRCNARERTVRKVETSKALTVGARRYEADKRVTWTRAYETTWKRPSSVGAIKRERMATARSGTQLS</sequence>
<evidence type="ECO:0000313" key="3">
    <source>
        <dbReference type="Proteomes" id="UP001605036"/>
    </source>
</evidence>
<evidence type="ECO:0000256" key="1">
    <source>
        <dbReference type="SAM" id="MobiDB-lite"/>
    </source>
</evidence>
<dbReference type="Proteomes" id="UP001605036">
    <property type="component" value="Unassembled WGS sequence"/>
</dbReference>
<gene>
    <name evidence="2" type="ORF">R1flu_018047</name>
</gene>
<dbReference type="AlphaFoldDB" id="A0ABD1ZEP7"/>
<comment type="caution">
    <text evidence="2">The sequence shown here is derived from an EMBL/GenBank/DDBJ whole genome shotgun (WGS) entry which is preliminary data.</text>
</comment>
<organism evidence="2 3">
    <name type="scientific">Riccia fluitans</name>
    <dbReference type="NCBI Taxonomy" id="41844"/>
    <lineage>
        <taxon>Eukaryota</taxon>
        <taxon>Viridiplantae</taxon>
        <taxon>Streptophyta</taxon>
        <taxon>Embryophyta</taxon>
        <taxon>Marchantiophyta</taxon>
        <taxon>Marchantiopsida</taxon>
        <taxon>Marchantiidae</taxon>
        <taxon>Marchantiales</taxon>
        <taxon>Ricciaceae</taxon>
        <taxon>Riccia</taxon>
    </lineage>
</organism>
<protein>
    <submittedName>
        <fullName evidence="2">Uncharacterized protein</fullName>
    </submittedName>
</protein>
<reference evidence="2 3" key="1">
    <citation type="submission" date="2024-09" db="EMBL/GenBank/DDBJ databases">
        <title>Chromosome-scale assembly of Riccia fluitans.</title>
        <authorList>
            <person name="Paukszto L."/>
            <person name="Sawicki J."/>
            <person name="Karawczyk K."/>
            <person name="Piernik-Szablinska J."/>
            <person name="Szczecinska M."/>
            <person name="Mazdziarz M."/>
        </authorList>
    </citation>
    <scope>NUCLEOTIDE SEQUENCE [LARGE SCALE GENOMIC DNA]</scope>
    <source>
        <strain evidence="2">Rf_01</strain>
        <tissue evidence="2">Aerial parts of the thallus</tissue>
    </source>
</reference>
<dbReference type="EMBL" id="JBHFFA010000001">
    <property type="protein sequence ID" value="KAL2649919.1"/>
    <property type="molecule type" value="Genomic_DNA"/>
</dbReference>